<dbReference type="PANTHER" id="PTHR42894">
    <property type="entry name" value="N-(5'-PHOSPHORIBOSYL)ANTHRANILATE ISOMERASE"/>
    <property type="match status" value="1"/>
</dbReference>
<dbReference type="InterPro" id="IPR011060">
    <property type="entry name" value="RibuloseP-bd_barrel"/>
</dbReference>
<comment type="pathway">
    <text evidence="2 9">Amino-acid biosynthesis; L-tryptophan biosynthesis; L-tryptophan from chorismate: step 3/5.</text>
</comment>
<dbReference type="HAMAP" id="MF_00135">
    <property type="entry name" value="PRAI"/>
    <property type="match status" value="1"/>
</dbReference>
<dbReference type="EC" id="5.3.1.24" evidence="3 9"/>
<gene>
    <name evidence="9" type="primary">trpF</name>
    <name evidence="11" type="ORF">CLV99_3165</name>
</gene>
<comment type="caution">
    <text evidence="11">The sequence shown here is derived from an EMBL/GenBank/DDBJ whole genome shotgun (WGS) entry which is preliminary data.</text>
</comment>
<dbReference type="GO" id="GO:0000162">
    <property type="term" value="P:L-tryptophan biosynthetic process"/>
    <property type="evidence" value="ECO:0007669"/>
    <property type="project" value="UniProtKB-UniRule"/>
</dbReference>
<organism evidence="11 12">
    <name type="scientific">Sphingobacterium yanglingense</name>
    <dbReference type="NCBI Taxonomy" id="1437280"/>
    <lineage>
        <taxon>Bacteria</taxon>
        <taxon>Pseudomonadati</taxon>
        <taxon>Bacteroidota</taxon>
        <taxon>Sphingobacteriia</taxon>
        <taxon>Sphingobacteriales</taxon>
        <taxon>Sphingobacteriaceae</taxon>
        <taxon>Sphingobacterium</taxon>
    </lineage>
</organism>
<evidence type="ECO:0000256" key="3">
    <source>
        <dbReference type="ARBA" id="ARBA00012572"/>
    </source>
</evidence>
<dbReference type="RefSeq" id="WP_133585381.1">
    <property type="nucleotide sequence ID" value="NZ_SNYV01000015.1"/>
</dbReference>
<dbReference type="UniPathway" id="UPA00035">
    <property type="reaction ID" value="UER00042"/>
</dbReference>
<keyword evidence="8 9" id="KW-0413">Isomerase</keyword>
<evidence type="ECO:0000256" key="1">
    <source>
        <dbReference type="ARBA" id="ARBA00001164"/>
    </source>
</evidence>
<keyword evidence="6 9" id="KW-0822">Tryptophan biosynthesis</keyword>
<evidence type="ECO:0000256" key="5">
    <source>
        <dbReference type="ARBA" id="ARBA00022605"/>
    </source>
</evidence>
<dbReference type="PANTHER" id="PTHR42894:SF1">
    <property type="entry name" value="N-(5'-PHOSPHORIBOSYL)ANTHRANILATE ISOMERASE"/>
    <property type="match status" value="1"/>
</dbReference>
<dbReference type="InterPro" id="IPR044643">
    <property type="entry name" value="TrpF_fam"/>
</dbReference>
<evidence type="ECO:0000256" key="4">
    <source>
        <dbReference type="ARBA" id="ARBA00022272"/>
    </source>
</evidence>
<protein>
    <recommendedName>
        <fullName evidence="4 9">N-(5'-phosphoribosyl)anthranilate isomerase</fullName>
        <shortName evidence="9">PRAI</shortName>
        <ecNumber evidence="3 9">5.3.1.24</ecNumber>
    </recommendedName>
</protein>
<name>A0A4R6WEG8_9SPHI</name>
<evidence type="ECO:0000256" key="7">
    <source>
        <dbReference type="ARBA" id="ARBA00023141"/>
    </source>
</evidence>
<accession>A0A4R6WEG8</accession>
<dbReference type="InterPro" id="IPR001240">
    <property type="entry name" value="PRAI_dom"/>
</dbReference>
<dbReference type="OrthoDB" id="9786954at2"/>
<dbReference type="AlphaFoldDB" id="A0A4R6WEG8"/>
<evidence type="ECO:0000313" key="11">
    <source>
        <dbReference type="EMBL" id="TDQ76572.1"/>
    </source>
</evidence>
<dbReference type="Pfam" id="PF00697">
    <property type="entry name" value="PRAI"/>
    <property type="match status" value="1"/>
</dbReference>
<reference evidence="11 12" key="1">
    <citation type="submission" date="2019-03" db="EMBL/GenBank/DDBJ databases">
        <title>Genomic Encyclopedia of Archaeal and Bacterial Type Strains, Phase II (KMG-II): from individual species to whole genera.</title>
        <authorList>
            <person name="Goeker M."/>
        </authorList>
    </citation>
    <scope>NUCLEOTIDE SEQUENCE [LARGE SCALE GENOMIC DNA]</scope>
    <source>
        <strain evidence="11 12">DSM 28353</strain>
    </source>
</reference>
<dbReference type="Proteomes" id="UP000295292">
    <property type="component" value="Unassembled WGS sequence"/>
</dbReference>
<dbReference type="Gene3D" id="3.20.20.70">
    <property type="entry name" value="Aldolase class I"/>
    <property type="match status" value="1"/>
</dbReference>
<sequence>MNNIKIKVCGMRDVENIKQLIELPIAYIGFIFYSKSPRFVQEGIPPIVPDGVEKVGVFVNETFTVIMDKVKSYQLQTVQLHGNEPATLCAALKAEGLTVIKAFGIDETFDWTSLASYLDDVDFFLFDTKSTQHGGTGQSFSWSELAHYPYATPYFLSGGLGLENIKEALKINDSRLYALDLNSRFEEQPAVKNIHTLTQALSIIQHEQVSGRQ</sequence>
<evidence type="ECO:0000256" key="2">
    <source>
        <dbReference type="ARBA" id="ARBA00004664"/>
    </source>
</evidence>
<keyword evidence="7 9" id="KW-0057">Aromatic amino acid biosynthesis</keyword>
<feature type="domain" description="N-(5'phosphoribosyl) anthranilate isomerase (PRAI)" evidence="10">
    <location>
        <begin position="7"/>
        <end position="197"/>
    </location>
</feature>
<dbReference type="InterPro" id="IPR013785">
    <property type="entry name" value="Aldolase_TIM"/>
</dbReference>
<proteinExistence type="inferred from homology"/>
<dbReference type="CDD" id="cd00405">
    <property type="entry name" value="PRAI"/>
    <property type="match status" value="1"/>
</dbReference>
<evidence type="ECO:0000313" key="12">
    <source>
        <dbReference type="Proteomes" id="UP000295292"/>
    </source>
</evidence>
<evidence type="ECO:0000256" key="9">
    <source>
        <dbReference type="HAMAP-Rule" id="MF_00135"/>
    </source>
</evidence>
<evidence type="ECO:0000256" key="8">
    <source>
        <dbReference type="ARBA" id="ARBA00023235"/>
    </source>
</evidence>
<dbReference type="GO" id="GO:0004640">
    <property type="term" value="F:phosphoribosylanthranilate isomerase activity"/>
    <property type="evidence" value="ECO:0007669"/>
    <property type="project" value="UniProtKB-UniRule"/>
</dbReference>
<dbReference type="SUPFAM" id="SSF51366">
    <property type="entry name" value="Ribulose-phoshate binding barrel"/>
    <property type="match status" value="1"/>
</dbReference>
<keyword evidence="12" id="KW-1185">Reference proteome</keyword>
<comment type="catalytic activity">
    <reaction evidence="1 9">
        <text>N-(5-phospho-beta-D-ribosyl)anthranilate = 1-(2-carboxyphenylamino)-1-deoxy-D-ribulose 5-phosphate</text>
        <dbReference type="Rhea" id="RHEA:21540"/>
        <dbReference type="ChEBI" id="CHEBI:18277"/>
        <dbReference type="ChEBI" id="CHEBI:58613"/>
        <dbReference type="EC" id="5.3.1.24"/>
    </reaction>
</comment>
<keyword evidence="5 9" id="KW-0028">Amino-acid biosynthesis</keyword>
<dbReference type="EMBL" id="SNYV01000015">
    <property type="protein sequence ID" value="TDQ76572.1"/>
    <property type="molecule type" value="Genomic_DNA"/>
</dbReference>
<evidence type="ECO:0000259" key="10">
    <source>
        <dbReference type="Pfam" id="PF00697"/>
    </source>
</evidence>
<comment type="similarity">
    <text evidence="9">Belongs to the TrpF family.</text>
</comment>
<evidence type="ECO:0000256" key="6">
    <source>
        <dbReference type="ARBA" id="ARBA00022822"/>
    </source>
</evidence>